<feature type="transmembrane region" description="Helical" evidence="9">
    <location>
        <begin position="157"/>
        <end position="176"/>
    </location>
</feature>
<comment type="cofactor">
    <cofactor evidence="8 9">
        <name>Zn(2+)</name>
        <dbReference type="ChEBI" id="CHEBI:29105"/>
    </cofactor>
    <text evidence="8 9">Binds 1 zinc ion per subunit.</text>
</comment>
<organism evidence="12">
    <name type="scientific">Clastoptera arizonana</name>
    <name type="common">Arizona spittle bug</name>
    <dbReference type="NCBI Taxonomy" id="38151"/>
    <lineage>
        <taxon>Eukaryota</taxon>
        <taxon>Metazoa</taxon>
        <taxon>Ecdysozoa</taxon>
        <taxon>Arthropoda</taxon>
        <taxon>Hexapoda</taxon>
        <taxon>Insecta</taxon>
        <taxon>Pterygota</taxon>
        <taxon>Neoptera</taxon>
        <taxon>Paraneoptera</taxon>
        <taxon>Hemiptera</taxon>
        <taxon>Auchenorrhyncha</taxon>
        <taxon>Cercopoidea</taxon>
        <taxon>Clastopteridae</taxon>
        <taxon>Clastoptera</taxon>
    </lineage>
</organism>
<dbReference type="Gene3D" id="3.30.2010.10">
    <property type="entry name" value="Metalloproteases ('zincins'), catalytic domain"/>
    <property type="match status" value="1"/>
</dbReference>
<feature type="transmembrane region" description="Helical" evidence="9">
    <location>
        <begin position="355"/>
        <end position="378"/>
    </location>
</feature>
<dbReference type="InterPro" id="IPR032456">
    <property type="entry name" value="Peptidase_M48_N"/>
</dbReference>
<feature type="domain" description="Peptidase M48" evidence="10">
    <location>
        <begin position="215"/>
        <end position="442"/>
    </location>
</feature>
<reference evidence="12" key="1">
    <citation type="submission" date="2015-12" db="EMBL/GenBank/DDBJ databases">
        <title>De novo transcriptome assembly of four potential Pierce s Disease insect vectors from Arizona vineyards.</title>
        <authorList>
            <person name="Tassone E.E."/>
        </authorList>
    </citation>
    <scope>NUCLEOTIDE SEQUENCE</scope>
</reference>
<dbReference type="GO" id="GO:0046872">
    <property type="term" value="F:metal ion binding"/>
    <property type="evidence" value="ECO:0007669"/>
    <property type="project" value="UniProtKB-UniRule"/>
</dbReference>
<dbReference type="GO" id="GO:0004222">
    <property type="term" value="F:metalloendopeptidase activity"/>
    <property type="evidence" value="ECO:0007669"/>
    <property type="project" value="UniProtKB-UniRule"/>
</dbReference>
<feature type="domain" description="CAAX prenyl protease 1 N-terminal" evidence="11">
    <location>
        <begin position="29"/>
        <end position="212"/>
    </location>
</feature>
<dbReference type="Pfam" id="PF01435">
    <property type="entry name" value="Peptidase_M48"/>
    <property type="match status" value="1"/>
</dbReference>
<keyword evidence="9" id="KW-0472">Membrane</keyword>
<evidence type="ECO:0000256" key="7">
    <source>
        <dbReference type="PIRSR" id="PIRSR627057-1"/>
    </source>
</evidence>
<feature type="transmembrane region" description="Helical" evidence="9">
    <location>
        <begin position="6"/>
        <end position="27"/>
    </location>
</feature>
<keyword evidence="5 9" id="KW-0482">Metalloprotease</keyword>
<evidence type="ECO:0000313" key="12">
    <source>
        <dbReference type="EMBL" id="JAS06274.1"/>
    </source>
</evidence>
<keyword evidence="9" id="KW-1133">Transmembrane helix</keyword>
<comment type="function">
    <text evidence="9">Proteolytically removes the C-terminal three residues of farnesylated proteins.</text>
</comment>
<dbReference type="FunFam" id="3.30.2010.10:FF:000003">
    <property type="entry name" value="CAAX prenyl protease"/>
    <property type="match status" value="1"/>
</dbReference>
<protein>
    <recommendedName>
        <fullName evidence="9">CAAX prenyl protease</fullName>
        <ecNumber evidence="9">3.4.24.84</ecNumber>
    </recommendedName>
</protein>
<keyword evidence="9" id="KW-0812">Transmembrane</keyword>
<feature type="transmembrane region" description="Helical" evidence="9">
    <location>
        <begin position="320"/>
        <end position="340"/>
    </location>
</feature>
<dbReference type="InterPro" id="IPR001915">
    <property type="entry name" value="Peptidase_M48"/>
</dbReference>
<feature type="active site" evidence="7">
    <location>
        <position position="307"/>
    </location>
</feature>
<keyword evidence="4 8" id="KW-0862">Zinc</keyword>
<keyword evidence="2 8" id="KW-0479">Metal-binding</keyword>
<evidence type="ECO:0000256" key="2">
    <source>
        <dbReference type="ARBA" id="ARBA00022723"/>
    </source>
</evidence>
<evidence type="ECO:0000256" key="9">
    <source>
        <dbReference type="RuleBase" id="RU366005"/>
    </source>
</evidence>
<dbReference type="CDD" id="cd07343">
    <property type="entry name" value="M48A_Zmpste24p_like"/>
    <property type="match status" value="1"/>
</dbReference>
<feature type="transmembrane region" description="Helical" evidence="9">
    <location>
        <begin position="182"/>
        <end position="202"/>
    </location>
</feature>
<feature type="binding site" evidence="8">
    <location>
        <position position="306"/>
    </location>
    <ligand>
        <name>Zn(2+)</name>
        <dbReference type="ChEBI" id="CHEBI:29105"/>
        <note>catalytic</note>
    </ligand>
</feature>
<dbReference type="InterPro" id="IPR027057">
    <property type="entry name" value="CAXX_Prtase_1"/>
</dbReference>
<accession>A0A1B6BYZ3</accession>
<comment type="similarity">
    <text evidence="9">Belongs to the peptidase M48A family.</text>
</comment>
<dbReference type="GO" id="GO:0005789">
    <property type="term" value="C:endoplasmic reticulum membrane"/>
    <property type="evidence" value="ECO:0007669"/>
    <property type="project" value="UniProtKB-SubCell"/>
</dbReference>
<evidence type="ECO:0000259" key="11">
    <source>
        <dbReference type="Pfam" id="PF16491"/>
    </source>
</evidence>
<feature type="active site" description="Proton donor" evidence="7">
    <location>
        <position position="390"/>
    </location>
</feature>
<name>A0A1B6BYZ3_9HEMI</name>
<dbReference type="GO" id="GO:0071586">
    <property type="term" value="P:CAAX-box protein processing"/>
    <property type="evidence" value="ECO:0007669"/>
    <property type="project" value="UniProtKB-UniRule"/>
</dbReference>
<evidence type="ECO:0000256" key="4">
    <source>
        <dbReference type="ARBA" id="ARBA00022833"/>
    </source>
</evidence>
<dbReference type="EC" id="3.4.24.84" evidence="9"/>
<gene>
    <name evidence="12" type="ORF">g.31267</name>
</gene>
<feature type="transmembrane region" description="Helical" evidence="9">
    <location>
        <begin position="111"/>
        <end position="136"/>
    </location>
</feature>
<sequence>MITENQLFYGILSFMWLEFLWELNLLLRQHSVYKKSVKVPEELKDILPADTYEKARIYGLDKSSFSIVQGLFSIVSLTLLTAFDGFPFFWYHGGALVTNLGLQNGEIWQSAGFMFLMNIFNTIVNLPFSIYHHFVLEEKHGFNKQTPAFFVKDKIKEFIVSQVISLPLICAVVYIVKVGGEYFFIYLWLFAVATLFFLLTIYPDFIAPLFDKYTPLPEGELKSRIEQLAASIHFPLYKLYVVEGSKRSVHSNAYFYGFFKNKRIVLFDTLLKDYNPISKTEGEGKKESEGDKKGCDNDEVLAVLGHELGHWKLNHTVKNIIIMQVNVFLLFFAFGLLFKYEVLYRAFGFKNEEPIIIGLMVVLQFIFSPYNAVLSFFLTSLSRRFEFQADAFAKSLGKAVFLRRALIKLNIDNLGFPVYDWLYSMWHHSHPPLLERLEALDKSE</sequence>
<evidence type="ECO:0000256" key="8">
    <source>
        <dbReference type="PIRSR" id="PIRSR627057-2"/>
    </source>
</evidence>
<comment type="subcellular location">
    <subcellularLocation>
        <location evidence="9">Endoplasmic reticulum membrane</location>
        <topology evidence="9">Multi-pass membrane protein</topology>
    </subcellularLocation>
</comment>
<dbReference type="PANTHER" id="PTHR10120">
    <property type="entry name" value="CAAX PRENYL PROTEASE 1"/>
    <property type="match status" value="1"/>
</dbReference>
<feature type="binding site" evidence="8">
    <location>
        <position position="310"/>
    </location>
    <ligand>
        <name>Zn(2+)</name>
        <dbReference type="ChEBI" id="CHEBI:29105"/>
        <note>catalytic</note>
    </ligand>
</feature>
<evidence type="ECO:0000259" key="10">
    <source>
        <dbReference type="Pfam" id="PF01435"/>
    </source>
</evidence>
<keyword evidence="3 9" id="KW-0378">Hydrolase</keyword>
<evidence type="ECO:0000256" key="3">
    <source>
        <dbReference type="ARBA" id="ARBA00022801"/>
    </source>
</evidence>
<dbReference type="AlphaFoldDB" id="A0A1B6BYZ3"/>
<feature type="binding site" evidence="8">
    <location>
        <position position="386"/>
    </location>
    <ligand>
        <name>Zn(2+)</name>
        <dbReference type="ChEBI" id="CHEBI:29105"/>
        <note>catalytic</note>
    </ligand>
</feature>
<keyword evidence="1 9" id="KW-0645">Protease</keyword>
<dbReference type="EMBL" id="GEDC01031024">
    <property type="protein sequence ID" value="JAS06274.1"/>
    <property type="molecule type" value="Transcribed_RNA"/>
</dbReference>
<feature type="transmembrane region" description="Helical" evidence="9">
    <location>
        <begin position="71"/>
        <end position="91"/>
    </location>
</feature>
<comment type="catalytic activity">
    <reaction evidence="6 9">
        <text>Hydrolyzes the peptide bond -P2-(S-farnesyl or geranylgeranyl)C-P1'-P2'-P3'-COOH where P1' and P2' are amino acids with aliphatic side chains and P3' is any C-terminal residue.</text>
        <dbReference type="EC" id="3.4.24.84"/>
    </reaction>
</comment>
<evidence type="ECO:0000256" key="5">
    <source>
        <dbReference type="ARBA" id="ARBA00023049"/>
    </source>
</evidence>
<keyword evidence="9" id="KW-0256">Endoplasmic reticulum</keyword>
<dbReference type="Pfam" id="PF16491">
    <property type="entry name" value="Peptidase_M48_N"/>
    <property type="match status" value="1"/>
</dbReference>
<proteinExistence type="inferred from homology"/>
<evidence type="ECO:0000256" key="1">
    <source>
        <dbReference type="ARBA" id="ARBA00022670"/>
    </source>
</evidence>
<evidence type="ECO:0000256" key="6">
    <source>
        <dbReference type="ARBA" id="ARBA00044456"/>
    </source>
</evidence>